<name>A0A238XUD1_HALVU</name>
<dbReference type="RefSeq" id="WP_143420439.1">
    <property type="nucleotide sequence ID" value="NZ_FZNQ01000022.1"/>
</dbReference>
<evidence type="ECO:0000259" key="1">
    <source>
        <dbReference type="Pfam" id="PF25912"/>
    </source>
</evidence>
<dbReference type="Pfam" id="PF25912">
    <property type="entry name" value="DUF7964"/>
    <property type="match status" value="2"/>
</dbReference>
<accession>A0A238XUD1</accession>
<protein>
    <recommendedName>
        <fullName evidence="1">DUF7964 domain-containing protein</fullName>
    </recommendedName>
</protein>
<keyword evidence="3" id="KW-1185">Reference proteome</keyword>
<reference evidence="2 3" key="1">
    <citation type="submission" date="2017-06" db="EMBL/GenBank/DDBJ databases">
        <authorList>
            <person name="Kim H.J."/>
            <person name="Triplett B.A."/>
        </authorList>
    </citation>
    <scope>NUCLEOTIDE SEQUENCE [LARGE SCALE GENOMIC DNA]</scope>
    <source>
        <strain evidence="2 3">DSM 8800</strain>
    </source>
</reference>
<dbReference type="AlphaFoldDB" id="A0A238XUD1"/>
<sequence>MTANPIGGLPDRPLTHSDIRALAGHHSIDICHPVYQLVDDEDAIISVFIGVGEQVHVLIFDPEKRAWVKVDSTGSWEGLTEDVGLDDDRLTEQIEAGYDEDEIEPAGYLNDPLDGFAANLPQEPLTAAQITAIGDRGFIPEAIPFTRHKSTDRYVSFVLAFDEPIENRRLFAAYGYNPETNTWEVAHSLDVTDVERDDEAVFETLAEHITTWITDHYELSELAIDEEDVS</sequence>
<evidence type="ECO:0000313" key="2">
    <source>
        <dbReference type="EMBL" id="SNR61619.1"/>
    </source>
</evidence>
<feature type="domain" description="DUF7964" evidence="1">
    <location>
        <begin position="8"/>
        <end position="77"/>
    </location>
</feature>
<feature type="domain" description="DUF7964" evidence="1">
    <location>
        <begin position="118"/>
        <end position="212"/>
    </location>
</feature>
<dbReference type="InterPro" id="IPR058270">
    <property type="entry name" value="DUF7964"/>
</dbReference>
<dbReference type="EMBL" id="FZNQ01000022">
    <property type="protein sequence ID" value="SNR61619.1"/>
    <property type="molecule type" value="Genomic_DNA"/>
</dbReference>
<dbReference type="Proteomes" id="UP000198397">
    <property type="component" value="Unassembled WGS sequence"/>
</dbReference>
<gene>
    <name evidence="2" type="ORF">SAMN06264855_1226</name>
</gene>
<evidence type="ECO:0000313" key="3">
    <source>
        <dbReference type="Proteomes" id="UP000198397"/>
    </source>
</evidence>
<proteinExistence type="predicted"/>
<organism evidence="2 3">
    <name type="scientific">Halorubrum vacuolatum</name>
    <name type="common">Natronobacterium vacuolatum</name>
    <dbReference type="NCBI Taxonomy" id="63740"/>
    <lineage>
        <taxon>Archaea</taxon>
        <taxon>Methanobacteriati</taxon>
        <taxon>Methanobacteriota</taxon>
        <taxon>Stenosarchaea group</taxon>
        <taxon>Halobacteria</taxon>
        <taxon>Halobacteriales</taxon>
        <taxon>Haloferacaceae</taxon>
        <taxon>Halorubrum</taxon>
    </lineage>
</organism>